<protein>
    <submittedName>
        <fullName evidence="1">Uncharacterized protein</fullName>
    </submittedName>
</protein>
<dbReference type="InterPro" id="IPR055533">
    <property type="entry name" value="DUF7109"/>
</dbReference>
<accession>A0A6B0SL50</accession>
<sequence>MNGDELAGIVDLFGGLTREELHEALAELAFKRGDDFDPDTAQADVTGALEDYYLLAVDRDDQRVLVPGPVAFPELPERATDLPHILDVQPRSVDREELATVVRERLESDAADADGDRARYLVDVTYDAEAWAPVELDDVRETLADE</sequence>
<keyword evidence="2" id="KW-1185">Reference proteome</keyword>
<reference evidence="1 2" key="1">
    <citation type="submission" date="2019-12" db="EMBL/GenBank/DDBJ databases">
        <title>Isolation and characterization of three novel carbon monoxide-oxidizing members of Halobacteria from salione crusts and soils.</title>
        <authorList>
            <person name="Myers M.R."/>
            <person name="King G.M."/>
        </authorList>
    </citation>
    <scope>NUCLEOTIDE SEQUENCE [LARGE SCALE GENOMIC DNA]</scope>
    <source>
        <strain evidence="1 2">PCN9</strain>
    </source>
</reference>
<evidence type="ECO:0000313" key="1">
    <source>
        <dbReference type="EMBL" id="MXR22534.1"/>
    </source>
</evidence>
<dbReference type="AlphaFoldDB" id="A0A6B0SL50"/>
<dbReference type="RefSeq" id="WP_325064203.1">
    <property type="nucleotide sequence ID" value="NZ_WUUU01000319.1"/>
</dbReference>
<dbReference type="Proteomes" id="UP000471521">
    <property type="component" value="Unassembled WGS sequence"/>
</dbReference>
<comment type="caution">
    <text evidence="1">The sequence shown here is derived from an EMBL/GenBank/DDBJ whole genome shotgun (WGS) entry which is preliminary data.</text>
</comment>
<name>A0A6B0SL50_9EURY</name>
<dbReference type="EMBL" id="WUUU01000319">
    <property type="protein sequence ID" value="MXR22534.1"/>
    <property type="molecule type" value="Genomic_DNA"/>
</dbReference>
<gene>
    <name evidence="1" type="ORF">GRX66_18845</name>
</gene>
<proteinExistence type="predicted"/>
<organism evidence="1 2">
    <name type="scientific">Halobacterium bonnevillei</name>
    <dbReference type="NCBI Taxonomy" id="2692200"/>
    <lineage>
        <taxon>Archaea</taxon>
        <taxon>Methanobacteriati</taxon>
        <taxon>Methanobacteriota</taxon>
        <taxon>Stenosarchaea group</taxon>
        <taxon>Halobacteria</taxon>
        <taxon>Halobacteriales</taxon>
        <taxon>Halobacteriaceae</taxon>
        <taxon>Halobacterium</taxon>
    </lineage>
</organism>
<evidence type="ECO:0000313" key="2">
    <source>
        <dbReference type="Proteomes" id="UP000471521"/>
    </source>
</evidence>
<dbReference type="Pfam" id="PF23421">
    <property type="entry name" value="DUF7109"/>
    <property type="match status" value="1"/>
</dbReference>